<dbReference type="SUPFAM" id="SSF52490">
    <property type="entry name" value="Tubulin nucleotide-binding domain-like"/>
    <property type="match status" value="1"/>
</dbReference>
<feature type="compositionally biased region" description="Polar residues" evidence="7">
    <location>
        <begin position="388"/>
        <end position="400"/>
    </location>
</feature>
<evidence type="ECO:0000256" key="4">
    <source>
        <dbReference type="HAMAP-Rule" id="MF_00909"/>
    </source>
</evidence>
<dbReference type="CDD" id="cd02201">
    <property type="entry name" value="FtsZ_type1"/>
    <property type="match status" value="1"/>
</dbReference>
<feature type="region of interest" description="Disordered" evidence="7">
    <location>
        <begin position="356"/>
        <end position="452"/>
    </location>
</feature>
<sequence length="452" mass="48392">MSFSIEFADEQQEYQARIKVIGCGGSGGNAVNTMINFGLEGVEFIVVNTDAQALNANFAPTKLNIGNNVTKGLGAGADPERGRKAALEDVQRIKELISGADMVFVTAGMGGGTGTGAAPVIAQLAREEGALTVGVVTKPFLFEGRQRARRAEVGLAGLAEHVDTLITIPNQKLLLLGDEDLTFIDAFRKADEVLYQAVKGISDLITQNGIVNVDFADVKTVMSERGRALMGTGIAKGQNRARMAAEMAITSPLLDDISVEGATGILINIVGGPDLKMREIQEAASLVQEQAHEDANIIFGSSIDESLGENVKVTVIATGFDVADRALLQEAAARGQLSTPQPIPTHQLRDSSYNMRAPAYPSMRPQAPAYPEPQQHVPAVSRRAPPSQHAQTYQQPSAAPQSRLPLRESPDTRRDARWAEAPDSRGRAERSSSFPAFETDWDVPAFQRKHGG</sequence>
<dbReference type="Pfam" id="PF12327">
    <property type="entry name" value="FtsZ_C"/>
    <property type="match status" value="1"/>
</dbReference>
<dbReference type="InterPro" id="IPR045061">
    <property type="entry name" value="FtsZ/CetZ"/>
</dbReference>
<dbReference type="PROSITE" id="PS01135">
    <property type="entry name" value="FTSZ_2"/>
    <property type="match status" value="1"/>
</dbReference>
<evidence type="ECO:0000256" key="5">
    <source>
        <dbReference type="NCBIfam" id="TIGR00065"/>
    </source>
</evidence>
<dbReference type="PANTHER" id="PTHR30314">
    <property type="entry name" value="CELL DIVISION PROTEIN FTSZ-RELATED"/>
    <property type="match status" value="1"/>
</dbReference>
<dbReference type="InterPro" id="IPR000158">
    <property type="entry name" value="Cell_div_FtsZ"/>
</dbReference>
<dbReference type="InterPro" id="IPR003008">
    <property type="entry name" value="Tubulin_FtsZ_GTPase"/>
</dbReference>
<dbReference type="InterPro" id="IPR008280">
    <property type="entry name" value="Tub_FtsZ_C"/>
</dbReference>
<dbReference type="SMART" id="SM00865">
    <property type="entry name" value="Tubulin_C"/>
    <property type="match status" value="1"/>
</dbReference>
<dbReference type="NCBIfam" id="TIGR00065">
    <property type="entry name" value="ftsZ"/>
    <property type="match status" value="1"/>
</dbReference>
<proteinExistence type="inferred from homology"/>
<keyword evidence="4 6" id="KW-0717">Septation</keyword>
<dbReference type="RefSeq" id="WP_394832523.1">
    <property type="nucleotide sequence ID" value="NZ_CP089929.1"/>
</dbReference>
<comment type="function">
    <text evidence="4 6">Essential cell division protein that forms a contractile ring structure (Z ring) at the future cell division site. The regulation of the ring assembly controls the timing and the location of cell division. One of the functions of the FtsZ ring is to recruit other cell division proteins to the septum to produce a new cell wall between the dividing cells. Binds GTP and shows GTPase activity.</text>
</comment>
<dbReference type="Gene3D" id="3.40.50.1440">
    <property type="entry name" value="Tubulin/FtsZ, GTPase domain"/>
    <property type="match status" value="1"/>
</dbReference>
<evidence type="ECO:0000313" key="10">
    <source>
        <dbReference type="EMBL" id="WXB02898.1"/>
    </source>
</evidence>
<evidence type="ECO:0000256" key="7">
    <source>
        <dbReference type="SAM" id="MobiDB-lite"/>
    </source>
</evidence>
<dbReference type="EMBL" id="CP089983">
    <property type="protein sequence ID" value="WXB02898.1"/>
    <property type="molecule type" value="Genomic_DNA"/>
</dbReference>
<keyword evidence="4 6" id="KW-0132">Cell division</keyword>
<feature type="binding site" evidence="4">
    <location>
        <position position="191"/>
    </location>
    <ligand>
        <name>GTP</name>
        <dbReference type="ChEBI" id="CHEBI:37565"/>
    </ligand>
</feature>
<keyword evidence="2 4" id="KW-0547">Nucleotide-binding</keyword>
<name>A0ABZ2KWB0_9BACT</name>
<dbReference type="CDD" id="cd22541">
    <property type="entry name" value="SP5_N"/>
    <property type="match status" value="1"/>
</dbReference>
<organism evidence="10 11">
    <name type="scientific">Pendulispora rubella</name>
    <dbReference type="NCBI Taxonomy" id="2741070"/>
    <lineage>
        <taxon>Bacteria</taxon>
        <taxon>Pseudomonadati</taxon>
        <taxon>Myxococcota</taxon>
        <taxon>Myxococcia</taxon>
        <taxon>Myxococcales</taxon>
        <taxon>Sorangiineae</taxon>
        <taxon>Pendulisporaceae</taxon>
        <taxon>Pendulispora</taxon>
    </lineage>
</organism>
<evidence type="ECO:0000313" key="11">
    <source>
        <dbReference type="Proteomes" id="UP001374803"/>
    </source>
</evidence>
<comment type="similarity">
    <text evidence="1 4 6">Belongs to the FtsZ family.</text>
</comment>
<dbReference type="GO" id="GO:0051301">
    <property type="term" value="P:cell division"/>
    <property type="evidence" value="ECO:0007669"/>
    <property type="project" value="UniProtKB-KW"/>
</dbReference>
<feature type="binding site" evidence="4">
    <location>
        <position position="147"/>
    </location>
    <ligand>
        <name>GTP</name>
        <dbReference type="ChEBI" id="CHEBI:37565"/>
    </ligand>
</feature>
<dbReference type="InterPro" id="IPR036525">
    <property type="entry name" value="Tubulin/FtsZ_GTPase_sf"/>
</dbReference>
<feature type="binding site" evidence="4">
    <location>
        <position position="143"/>
    </location>
    <ligand>
        <name>GTP</name>
        <dbReference type="ChEBI" id="CHEBI:37565"/>
    </ligand>
</feature>
<evidence type="ECO:0000256" key="3">
    <source>
        <dbReference type="ARBA" id="ARBA00023134"/>
    </source>
</evidence>
<comment type="caution">
    <text evidence="4">Lacks conserved residue(s) required for the propagation of feature annotation.</text>
</comment>
<dbReference type="PROSITE" id="PS01134">
    <property type="entry name" value="FTSZ_1"/>
    <property type="match status" value="1"/>
</dbReference>
<dbReference type="PRINTS" id="PR00423">
    <property type="entry name" value="CELLDVISFTSZ"/>
</dbReference>
<evidence type="ECO:0000259" key="8">
    <source>
        <dbReference type="SMART" id="SM00864"/>
    </source>
</evidence>
<reference evidence="10" key="1">
    <citation type="submission" date="2021-12" db="EMBL/GenBank/DDBJ databases">
        <title>Discovery of the Pendulisporaceae a myxobacterial family with distinct sporulation behavior and unique specialized metabolism.</title>
        <authorList>
            <person name="Garcia R."/>
            <person name="Popoff A."/>
            <person name="Bader C.D."/>
            <person name="Loehr J."/>
            <person name="Walesch S."/>
            <person name="Walt C."/>
            <person name="Boldt J."/>
            <person name="Bunk B."/>
            <person name="Haeckl F.J.F.P.J."/>
            <person name="Gunesch A.P."/>
            <person name="Birkelbach J."/>
            <person name="Nuebel U."/>
            <person name="Pietschmann T."/>
            <person name="Bach T."/>
            <person name="Mueller R."/>
        </authorList>
    </citation>
    <scope>NUCLEOTIDE SEQUENCE</scope>
    <source>
        <strain evidence="10">MSr11367</strain>
    </source>
</reference>
<dbReference type="Proteomes" id="UP001374803">
    <property type="component" value="Chromosome"/>
</dbReference>
<protein>
    <recommendedName>
        <fullName evidence="4 5">Cell division protein FtsZ</fullName>
    </recommendedName>
</protein>
<comment type="subcellular location">
    <subcellularLocation>
        <location evidence="4">Cytoplasm</location>
    </subcellularLocation>
    <text evidence="4">Assembles at midcell at the inner surface of the cytoplasmic membrane.</text>
</comment>
<dbReference type="InterPro" id="IPR018316">
    <property type="entry name" value="Tubulin/FtsZ_2-layer-sand-dom"/>
</dbReference>
<evidence type="ECO:0000256" key="2">
    <source>
        <dbReference type="ARBA" id="ARBA00022741"/>
    </source>
</evidence>
<dbReference type="InterPro" id="IPR037103">
    <property type="entry name" value="Tubulin/FtsZ-like_C"/>
</dbReference>
<evidence type="ECO:0000256" key="1">
    <source>
        <dbReference type="ARBA" id="ARBA00009690"/>
    </source>
</evidence>
<gene>
    <name evidence="4 10" type="primary">ftsZ</name>
    <name evidence="10" type="ORF">LVJ94_39075</name>
</gene>
<dbReference type="PANTHER" id="PTHR30314:SF3">
    <property type="entry name" value="MITOCHONDRIAL DIVISION PROTEIN FSZA"/>
    <property type="match status" value="1"/>
</dbReference>
<evidence type="ECO:0000256" key="6">
    <source>
        <dbReference type="RuleBase" id="RU000631"/>
    </source>
</evidence>
<feature type="compositionally biased region" description="Basic and acidic residues" evidence="7">
    <location>
        <begin position="405"/>
        <end position="430"/>
    </location>
</feature>
<dbReference type="HAMAP" id="MF_00909">
    <property type="entry name" value="FtsZ"/>
    <property type="match status" value="1"/>
</dbReference>
<comment type="subunit">
    <text evidence="4">Homodimer. Polymerizes to form a dynamic ring structure in a strictly GTP-dependent manner. Interacts directly with several other division proteins.</text>
</comment>
<evidence type="ECO:0000259" key="9">
    <source>
        <dbReference type="SMART" id="SM00865"/>
    </source>
</evidence>
<dbReference type="Gene3D" id="3.30.1330.20">
    <property type="entry name" value="Tubulin/FtsZ, C-terminal domain"/>
    <property type="match status" value="1"/>
</dbReference>
<keyword evidence="4" id="KW-0963">Cytoplasm</keyword>
<dbReference type="InterPro" id="IPR024757">
    <property type="entry name" value="FtsZ_C"/>
</dbReference>
<keyword evidence="3 4" id="KW-0342">GTP-binding</keyword>
<dbReference type="SMART" id="SM00864">
    <property type="entry name" value="Tubulin"/>
    <property type="match status" value="1"/>
</dbReference>
<accession>A0ABZ2KWB0</accession>
<dbReference type="SUPFAM" id="SSF55307">
    <property type="entry name" value="Tubulin C-terminal domain-like"/>
    <property type="match status" value="1"/>
</dbReference>
<keyword evidence="4 6" id="KW-0131">Cell cycle</keyword>
<dbReference type="InterPro" id="IPR020805">
    <property type="entry name" value="Cell_div_FtsZ_CS"/>
</dbReference>
<dbReference type="Pfam" id="PF00091">
    <property type="entry name" value="Tubulin"/>
    <property type="match status" value="1"/>
</dbReference>
<keyword evidence="11" id="KW-1185">Reference proteome</keyword>
<feature type="domain" description="Tubulin/FtsZ 2-layer sandwich" evidence="9">
    <location>
        <begin position="211"/>
        <end position="329"/>
    </location>
</feature>
<feature type="domain" description="Tubulin/FtsZ GTPase" evidence="8">
    <location>
        <begin position="17"/>
        <end position="209"/>
    </location>
</feature>
<feature type="binding site" evidence="4">
    <location>
        <begin position="112"/>
        <end position="114"/>
    </location>
    <ligand>
        <name>GTP</name>
        <dbReference type="ChEBI" id="CHEBI:37565"/>
    </ligand>
</feature>